<gene>
    <name evidence="2" type="ORF">LSH36_39g00099</name>
</gene>
<dbReference type="GO" id="GO:0031146">
    <property type="term" value="P:SCF-dependent proteasomal ubiquitin-dependent protein catabolic process"/>
    <property type="evidence" value="ECO:0007669"/>
    <property type="project" value="TreeGrafter"/>
</dbReference>
<dbReference type="Pfam" id="PF12937">
    <property type="entry name" value="F-box-like"/>
    <property type="match status" value="1"/>
</dbReference>
<dbReference type="GO" id="GO:0019005">
    <property type="term" value="C:SCF ubiquitin ligase complex"/>
    <property type="evidence" value="ECO:0007669"/>
    <property type="project" value="TreeGrafter"/>
</dbReference>
<organism evidence="2 3">
    <name type="scientific">Paralvinella palmiformis</name>
    <dbReference type="NCBI Taxonomy" id="53620"/>
    <lineage>
        <taxon>Eukaryota</taxon>
        <taxon>Metazoa</taxon>
        <taxon>Spiralia</taxon>
        <taxon>Lophotrochozoa</taxon>
        <taxon>Annelida</taxon>
        <taxon>Polychaeta</taxon>
        <taxon>Sedentaria</taxon>
        <taxon>Canalipalpata</taxon>
        <taxon>Terebellida</taxon>
        <taxon>Terebelliformia</taxon>
        <taxon>Alvinellidae</taxon>
        <taxon>Paralvinella</taxon>
    </lineage>
</organism>
<dbReference type="AlphaFoldDB" id="A0AAD9K8J2"/>
<dbReference type="CDD" id="cd20090">
    <property type="entry name" value="F-box_FBXW4"/>
    <property type="match status" value="1"/>
</dbReference>
<dbReference type="InterPro" id="IPR001810">
    <property type="entry name" value="F-box_dom"/>
</dbReference>
<dbReference type="Gene3D" id="1.20.1280.50">
    <property type="match status" value="1"/>
</dbReference>
<evidence type="ECO:0000259" key="1">
    <source>
        <dbReference type="PROSITE" id="PS50181"/>
    </source>
</evidence>
<protein>
    <recommendedName>
        <fullName evidence="1">F-box domain-containing protein</fullName>
    </recommendedName>
</protein>
<dbReference type="SUPFAM" id="SSF81383">
    <property type="entry name" value="F-box domain"/>
    <property type="match status" value="1"/>
</dbReference>
<dbReference type="PANTHER" id="PTHR14381">
    <property type="entry name" value="DACTYLIN"/>
    <property type="match status" value="1"/>
</dbReference>
<evidence type="ECO:0000313" key="2">
    <source>
        <dbReference type="EMBL" id="KAK2166400.1"/>
    </source>
</evidence>
<sequence length="187" mass="21960">MTLGSGKQTRASVNSRPMYSGQNGSCWVQNRLLDLPDDVIYVILSYCDLQSLGRLSQVCRRLAYLSSQDCVWLELRKRLTAVRSKEDRHKTRGSHKRLSVREHCRYAINWMQGHFKDLRLIHHGVKQLPWLQVNNHNLWVSYKNQIRCYKQQTNGFLHELPMKLLRGHRDDVGRFVVRDNMVVSGSR</sequence>
<dbReference type="InterPro" id="IPR036047">
    <property type="entry name" value="F-box-like_dom_sf"/>
</dbReference>
<dbReference type="InterPro" id="IPR052301">
    <property type="entry name" value="SCF_F-box/WD-repeat"/>
</dbReference>
<dbReference type="SMART" id="SM00256">
    <property type="entry name" value="FBOX"/>
    <property type="match status" value="1"/>
</dbReference>
<proteinExistence type="predicted"/>
<comment type="caution">
    <text evidence="2">The sequence shown here is derived from an EMBL/GenBank/DDBJ whole genome shotgun (WGS) entry which is preliminary data.</text>
</comment>
<name>A0AAD9K8J2_9ANNE</name>
<dbReference type="PROSITE" id="PS50181">
    <property type="entry name" value="FBOX"/>
    <property type="match status" value="1"/>
</dbReference>
<dbReference type="EMBL" id="JAODUP010000039">
    <property type="protein sequence ID" value="KAK2166400.1"/>
    <property type="molecule type" value="Genomic_DNA"/>
</dbReference>
<dbReference type="Proteomes" id="UP001208570">
    <property type="component" value="Unassembled WGS sequence"/>
</dbReference>
<dbReference type="PANTHER" id="PTHR14381:SF1">
    <property type="entry name" value="F-BOX_WD REPEAT-CONTAINING PROTEIN 4"/>
    <property type="match status" value="1"/>
</dbReference>
<keyword evidence="3" id="KW-1185">Reference proteome</keyword>
<accession>A0AAD9K8J2</accession>
<feature type="domain" description="F-box" evidence="1">
    <location>
        <begin position="29"/>
        <end position="75"/>
    </location>
</feature>
<reference evidence="2" key="1">
    <citation type="journal article" date="2023" name="Mol. Biol. Evol.">
        <title>Third-Generation Sequencing Reveals the Adaptive Role of the Epigenome in Three Deep-Sea Polychaetes.</title>
        <authorList>
            <person name="Perez M."/>
            <person name="Aroh O."/>
            <person name="Sun Y."/>
            <person name="Lan Y."/>
            <person name="Juniper S.K."/>
            <person name="Young C.R."/>
            <person name="Angers B."/>
            <person name="Qian P.Y."/>
        </authorList>
    </citation>
    <scope>NUCLEOTIDE SEQUENCE</scope>
    <source>
        <strain evidence="2">P08H-3</strain>
    </source>
</reference>
<evidence type="ECO:0000313" key="3">
    <source>
        <dbReference type="Proteomes" id="UP001208570"/>
    </source>
</evidence>